<evidence type="ECO:0000313" key="3">
    <source>
        <dbReference type="Proteomes" id="UP000324241"/>
    </source>
</evidence>
<name>A0A5M9MI45_9EURO</name>
<feature type="region of interest" description="Disordered" evidence="1">
    <location>
        <begin position="179"/>
        <end position="208"/>
    </location>
</feature>
<reference evidence="2 3" key="1">
    <citation type="submission" date="2019-08" db="EMBL/GenBank/DDBJ databases">
        <title>The genome sequence of a newly discovered highly antifungal drug resistant Aspergillus species, Aspergillus tanneri NIH 1004.</title>
        <authorList>
            <person name="Mounaud S."/>
            <person name="Singh I."/>
            <person name="Joardar V."/>
            <person name="Pakala S."/>
            <person name="Pakala S."/>
            <person name="Venepally P."/>
            <person name="Chung J.K."/>
            <person name="Losada L."/>
            <person name="Nierman W.C."/>
        </authorList>
    </citation>
    <scope>NUCLEOTIDE SEQUENCE [LARGE SCALE GENOMIC DNA]</scope>
    <source>
        <strain evidence="2 3">NIH1004</strain>
    </source>
</reference>
<gene>
    <name evidence="2" type="ORF">ATNIH1004_005340</name>
</gene>
<organism evidence="2 3">
    <name type="scientific">Aspergillus tanneri</name>
    <dbReference type="NCBI Taxonomy" id="1220188"/>
    <lineage>
        <taxon>Eukaryota</taxon>
        <taxon>Fungi</taxon>
        <taxon>Dikarya</taxon>
        <taxon>Ascomycota</taxon>
        <taxon>Pezizomycotina</taxon>
        <taxon>Eurotiomycetes</taxon>
        <taxon>Eurotiomycetidae</taxon>
        <taxon>Eurotiales</taxon>
        <taxon>Aspergillaceae</taxon>
        <taxon>Aspergillus</taxon>
        <taxon>Aspergillus subgen. Circumdati</taxon>
    </lineage>
</organism>
<protein>
    <submittedName>
        <fullName evidence="2">Uncharacterized protein</fullName>
    </submittedName>
</protein>
<sequence>MARPGQEAGEDEPQNQRRISILPQGTDNPETITKNEFLTKALDDPNGLLEEILRMWNLEQEDKVNEIREVIRQKDAALADLIEGRDKYRDAYAHECLRGRETSVPLSTTETPEFLRLAGESQLHQEDHKEELFEKVTEELRNLTTRDFYTTTSFNEYSTARAQAYYTFRLTTRLDAKTGLQQSRKFSSTDATNPKPTVKDTTSASRVE</sequence>
<evidence type="ECO:0000313" key="2">
    <source>
        <dbReference type="EMBL" id="KAA8646665.1"/>
    </source>
</evidence>
<accession>A0A5M9MI45</accession>
<dbReference type="EMBL" id="QUQM01000004">
    <property type="protein sequence ID" value="KAA8646665.1"/>
    <property type="molecule type" value="Genomic_DNA"/>
</dbReference>
<dbReference type="GeneID" id="54328042"/>
<proteinExistence type="predicted"/>
<dbReference type="AlphaFoldDB" id="A0A5M9MI45"/>
<comment type="caution">
    <text evidence="2">The sequence shown here is derived from an EMBL/GenBank/DDBJ whole genome shotgun (WGS) entry which is preliminary data.</text>
</comment>
<feature type="region of interest" description="Disordered" evidence="1">
    <location>
        <begin position="1"/>
        <end position="29"/>
    </location>
</feature>
<dbReference type="RefSeq" id="XP_033426026.1">
    <property type="nucleotide sequence ID" value="XM_033569994.1"/>
</dbReference>
<evidence type="ECO:0000256" key="1">
    <source>
        <dbReference type="SAM" id="MobiDB-lite"/>
    </source>
</evidence>
<dbReference type="VEuPathDB" id="FungiDB:EYZ11_013575"/>
<dbReference type="Proteomes" id="UP000324241">
    <property type="component" value="Unassembled WGS sequence"/>
</dbReference>